<evidence type="ECO:0000256" key="2">
    <source>
        <dbReference type="ARBA" id="ARBA00004648"/>
    </source>
</evidence>
<keyword evidence="14" id="KW-1185">Reference proteome</keyword>
<evidence type="ECO:0000313" key="14">
    <source>
        <dbReference type="Proteomes" id="UP000612055"/>
    </source>
</evidence>
<reference evidence="13" key="1">
    <citation type="journal article" date="2020" name="bioRxiv">
        <title>Comparative genomics of Chlamydomonas.</title>
        <authorList>
            <person name="Craig R.J."/>
            <person name="Hasan A.R."/>
            <person name="Ness R.W."/>
            <person name="Keightley P.D."/>
        </authorList>
    </citation>
    <scope>NUCLEOTIDE SEQUENCE</scope>
    <source>
        <strain evidence="13">CCAP 11/70</strain>
    </source>
</reference>
<dbReference type="Gene3D" id="2.60.120.620">
    <property type="entry name" value="q2cbj1_9rhob like domain"/>
    <property type="match status" value="1"/>
</dbReference>
<dbReference type="AlphaFoldDB" id="A0A835Y373"/>
<keyword evidence="4" id="KW-0479">Metal-binding</keyword>
<dbReference type="InterPro" id="IPR005123">
    <property type="entry name" value="Oxoglu/Fe-dep_dioxygenase_dom"/>
</dbReference>
<dbReference type="GO" id="GO:0004656">
    <property type="term" value="F:procollagen-proline 4-dioxygenase activity"/>
    <property type="evidence" value="ECO:0007669"/>
    <property type="project" value="UniProtKB-EC"/>
</dbReference>
<keyword evidence="8" id="KW-0408">Iron</keyword>
<comment type="subcellular location">
    <subcellularLocation>
        <location evidence="2">Endoplasmic reticulum membrane</location>
        <topology evidence="2">Single-pass type II membrane protein</topology>
    </subcellularLocation>
</comment>
<dbReference type="Proteomes" id="UP000612055">
    <property type="component" value="Unassembled WGS sequence"/>
</dbReference>
<evidence type="ECO:0000256" key="9">
    <source>
        <dbReference type="ARBA" id="ARBA00023136"/>
    </source>
</evidence>
<evidence type="ECO:0000256" key="7">
    <source>
        <dbReference type="ARBA" id="ARBA00023002"/>
    </source>
</evidence>
<name>A0A835Y373_9CHLO</name>
<keyword evidence="7" id="KW-0560">Oxidoreductase</keyword>
<comment type="caution">
    <text evidence="13">The sequence shown here is derived from an EMBL/GenBank/DDBJ whole genome shotgun (WGS) entry which is preliminary data.</text>
</comment>
<evidence type="ECO:0000256" key="4">
    <source>
        <dbReference type="ARBA" id="ARBA00022723"/>
    </source>
</evidence>
<dbReference type="InterPro" id="IPR044862">
    <property type="entry name" value="Pro_4_hyd_alph_FE2OG_OXY"/>
</dbReference>
<comment type="catalytic activity">
    <reaction evidence="10">
        <text>L-prolyl-[collagen] + 2-oxoglutarate + O2 = trans-4-hydroxy-L-prolyl-[collagen] + succinate + CO2</text>
        <dbReference type="Rhea" id="RHEA:18945"/>
        <dbReference type="Rhea" id="RHEA-COMP:11676"/>
        <dbReference type="Rhea" id="RHEA-COMP:11680"/>
        <dbReference type="ChEBI" id="CHEBI:15379"/>
        <dbReference type="ChEBI" id="CHEBI:16526"/>
        <dbReference type="ChEBI" id="CHEBI:16810"/>
        <dbReference type="ChEBI" id="CHEBI:30031"/>
        <dbReference type="ChEBI" id="CHEBI:50342"/>
        <dbReference type="ChEBI" id="CHEBI:61965"/>
        <dbReference type="EC" id="1.14.11.2"/>
    </reaction>
</comment>
<keyword evidence="3" id="KW-0812">Transmembrane</keyword>
<feature type="signal peptide" evidence="11">
    <location>
        <begin position="1"/>
        <end position="25"/>
    </location>
</feature>
<feature type="domain" description="Fe2OG dioxygenase" evidence="12">
    <location>
        <begin position="143"/>
        <end position="259"/>
    </location>
</feature>
<sequence>MDTTSFLQLCLALLAAAAIPRQCVGELDPEERLIGWRGENYHPEGEAYPTLHSSNETKGRPWIQVISWKPRAAIYHNFLSDRECKHIIDLAKGQMQRSEVGGDNAWVDNVRTSSGTFLRRNYDPIIAAIEERVAIWSHFPVSHQEDMQVLRYGPTHKYGAHMDSEERTATVLMYLVEPEEGGETTFTNSEWLHPEVGRALDPQFSDCAKGHVAMKPKRGDAMIFFDRMPDLRTEDPRTMHTGCPVIRGVKWNAVKWIHGEVMDPAGWAEAKRAWATPRPDAGICADYHPTCQPWADSGECEKNVPYMTGRRGGAGACRKACKACTVCEAWDTACLEANRKAAGFLEFDEAELKFPPGF</sequence>
<evidence type="ECO:0000256" key="11">
    <source>
        <dbReference type="SAM" id="SignalP"/>
    </source>
</evidence>
<feature type="chain" id="PRO_5032539982" description="Fe2OG dioxygenase domain-containing protein" evidence="11">
    <location>
        <begin position="26"/>
        <end position="358"/>
    </location>
</feature>
<dbReference type="GO" id="GO:0005506">
    <property type="term" value="F:iron ion binding"/>
    <property type="evidence" value="ECO:0007669"/>
    <property type="project" value="InterPro"/>
</dbReference>
<organism evidence="13 14">
    <name type="scientific">Edaphochlamys debaryana</name>
    <dbReference type="NCBI Taxonomy" id="47281"/>
    <lineage>
        <taxon>Eukaryota</taxon>
        <taxon>Viridiplantae</taxon>
        <taxon>Chlorophyta</taxon>
        <taxon>core chlorophytes</taxon>
        <taxon>Chlorophyceae</taxon>
        <taxon>CS clade</taxon>
        <taxon>Chlamydomonadales</taxon>
        <taxon>Chlamydomonadales incertae sedis</taxon>
        <taxon>Edaphochlamys</taxon>
    </lineage>
</organism>
<comment type="cofactor">
    <cofactor evidence="1">
        <name>L-ascorbate</name>
        <dbReference type="ChEBI" id="CHEBI:38290"/>
    </cofactor>
</comment>
<dbReference type="Pfam" id="PF13640">
    <property type="entry name" value="2OG-FeII_Oxy_3"/>
    <property type="match status" value="1"/>
</dbReference>
<protein>
    <recommendedName>
        <fullName evidence="12">Fe2OG dioxygenase domain-containing protein</fullName>
    </recommendedName>
</protein>
<evidence type="ECO:0000256" key="8">
    <source>
        <dbReference type="ARBA" id="ARBA00023004"/>
    </source>
</evidence>
<dbReference type="InterPro" id="IPR045054">
    <property type="entry name" value="P4HA-like"/>
</dbReference>
<evidence type="ECO:0000256" key="1">
    <source>
        <dbReference type="ARBA" id="ARBA00001961"/>
    </source>
</evidence>
<dbReference type="SMART" id="SM00702">
    <property type="entry name" value="P4Hc"/>
    <property type="match status" value="1"/>
</dbReference>
<dbReference type="EMBL" id="JAEHOE010000023">
    <property type="protein sequence ID" value="KAG2495662.1"/>
    <property type="molecule type" value="Genomic_DNA"/>
</dbReference>
<evidence type="ECO:0000256" key="3">
    <source>
        <dbReference type="ARBA" id="ARBA00022692"/>
    </source>
</evidence>
<evidence type="ECO:0000256" key="6">
    <source>
        <dbReference type="ARBA" id="ARBA00022989"/>
    </source>
</evidence>
<dbReference type="OrthoDB" id="420380at2759"/>
<accession>A0A835Y373</accession>
<dbReference type="InterPro" id="IPR006620">
    <property type="entry name" value="Pro_4_hyd_alph"/>
</dbReference>
<dbReference type="GO" id="GO:0005789">
    <property type="term" value="C:endoplasmic reticulum membrane"/>
    <property type="evidence" value="ECO:0007669"/>
    <property type="project" value="UniProtKB-SubCell"/>
</dbReference>
<evidence type="ECO:0000256" key="10">
    <source>
        <dbReference type="ARBA" id="ARBA00049169"/>
    </source>
</evidence>
<proteinExistence type="predicted"/>
<gene>
    <name evidence="13" type="ORF">HYH03_006262</name>
</gene>
<dbReference type="PANTHER" id="PTHR10869">
    <property type="entry name" value="PROLYL 4-HYDROXYLASE ALPHA SUBUNIT"/>
    <property type="match status" value="1"/>
</dbReference>
<dbReference type="InterPro" id="IPR003582">
    <property type="entry name" value="ShKT_dom"/>
</dbReference>
<evidence type="ECO:0000313" key="13">
    <source>
        <dbReference type="EMBL" id="KAG2495662.1"/>
    </source>
</evidence>
<dbReference type="PROSITE" id="PS51471">
    <property type="entry name" value="FE2OG_OXY"/>
    <property type="match status" value="1"/>
</dbReference>
<evidence type="ECO:0000259" key="12">
    <source>
        <dbReference type="PROSITE" id="PS51471"/>
    </source>
</evidence>
<dbReference type="PANTHER" id="PTHR10869:SF238">
    <property type="entry name" value="PROLYL 4-HYDROXYLASE 6-RELATED"/>
    <property type="match status" value="1"/>
</dbReference>
<keyword evidence="9" id="KW-0472">Membrane</keyword>
<evidence type="ECO:0000256" key="5">
    <source>
        <dbReference type="ARBA" id="ARBA00022964"/>
    </source>
</evidence>
<dbReference type="SMART" id="SM00254">
    <property type="entry name" value="ShKT"/>
    <property type="match status" value="1"/>
</dbReference>
<dbReference type="GO" id="GO:0031418">
    <property type="term" value="F:L-ascorbic acid binding"/>
    <property type="evidence" value="ECO:0007669"/>
    <property type="project" value="InterPro"/>
</dbReference>
<keyword evidence="6" id="KW-1133">Transmembrane helix</keyword>
<keyword evidence="5" id="KW-0223">Dioxygenase</keyword>
<keyword evidence="11" id="KW-0732">Signal</keyword>